<dbReference type="RefSeq" id="WP_128215864.1">
    <property type="nucleotide sequence ID" value="NZ_CP025746.1"/>
</dbReference>
<feature type="domain" description="RNA polymerase sigma factor 70 region 4 type 2" evidence="7">
    <location>
        <begin position="124"/>
        <end position="173"/>
    </location>
</feature>
<dbReference type="GO" id="GO:0006352">
    <property type="term" value="P:DNA-templated transcription initiation"/>
    <property type="evidence" value="ECO:0007669"/>
    <property type="project" value="InterPro"/>
</dbReference>
<proteinExistence type="inferred from homology"/>
<feature type="domain" description="RNA polymerase sigma-70 region 2" evidence="6">
    <location>
        <begin position="24"/>
        <end position="92"/>
    </location>
</feature>
<dbReference type="Pfam" id="PF08281">
    <property type="entry name" value="Sigma70_r4_2"/>
    <property type="match status" value="1"/>
</dbReference>
<dbReference type="InterPro" id="IPR013325">
    <property type="entry name" value="RNA_pol_sigma_r2"/>
</dbReference>
<evidence type="ECO:0000256" key="5">
    <source>
        <dbReference type="ARBA" id="ARBA00023163"/>
    </source>
</evidence>
<dbReference type="SUPFAM" id="SSF88659">
    <property type="entry name" value="Sigma3 and sigma4 domains of RNA polymerase sigma factors"/>
    <property type="match status" value="1"/>
</dbReference>
<sequence length="187" mass="21998">MDFENIDYIAELKRKNEKAMDIVINKYSKLLYKVIYSVLGQYKDEGQIEECLSDVFLSIWNNSHKFLGDDNKFKSWICVIAKYKAIDYSRKKLKFENVHNIADIDLMVKGSVEEEVLVKEYKDKLFELIDKMKEPDRSIFVKRYFLGYSAEKISKDLGLTKSNVNTHLSRGRKVLKEKLNFILGEVM</sequence>
<organism evidence="8 9">
    <name type="scientific">Clostridium manihotivorum</name>
    <dbReference type="NCBI Taxonomy" id="2320868"/>
    <lineage>
        <taxon>Bacteria</taxon>
        <taxon>Bacillati</taxon>
        <taxon>Bacillota</taxon>
        <taxon>Clostridia</taxon>
        <taxon>Eubacteriales</taxon>
        <taxon>Clostridiaceae</taxon>
        <taxon>Clostridium</taxon>
    </lineage>
</organism>
<reference evidence="8 9" key="1">
    <citation type="submission" date="2018-01" db="EMBL/GenBank/DDBJ databases">
        <title>Genome Sequencing and Assembly of Anaerobacter polyendosporus strain CT4.</title>
        <authorList>
            <person name="Tachaapaikoon C."/>
            <person name="Sutheeworapong S."/>
            <person name="Jenjaroenpun P."/>
            <person name="Wongsurawat T."/>
            <person name="Nookeaw I."/>
            <person name="Cheawchanlertfa P."/>
            <person name="Kosugi A."/>
            <person name="Cheevadhanarak S."/>
            <person name="Ratanakhanokchai K."/>
        </authorList>
    </citation>
    <scope>NUCLEOTIDE SEQUENCE [LARGE SCALE GENOMIC DNA]</scope>
    <source>
        <strain evidence="8 9">CT4</strain>
    </source>
</reference>
<dbReference type="CDD" id="cd06171">
    <property type="entry name" value="Sigma70_r4"/>
    <property type="match status" value="1"/>
</dbReference>
<dbReference type="Pfam" id="PF04542">
    <property type="entry name" value="Sigma70_r2"/>
    <property type="match status" value="1"/>
</dbReference>
<dbReference type="PANTHER" id="PTHR43133">
    <property type="entry name" value="RNA POLYMERASE ECF-TYPE SIGMA FACTO"/>
    <property type="match status" value="1"/>
</dbReference>
<gene>
    <name evidence="8" type="ORF">C1I91_27955</name>
</gene>
<comment type="similarity">
    <text evidence="1">Belongs to the sigma-70 factor family. ECF subfamily.</text>
</comment>
<dbReference type="PANTHER" id="PTHR43133:SF8">
    <property type="entry name" value="RNA POLYMERASE SIGMA FACTOR HI_1459-RELATED"/>
    <property type="match status" value="1"/>
</dbReference>
<dbReference type="InterPro" id="IPR013249">
    <property type="entry name" value="RNA_pol_sigma70_r4_t2"/>
</dbReference>
<dbReference type="InterPro" id="IPR013324">
    <property type="entry name" value="RNA_pol_sigma_r3/r4-like"/>
</dbReference>
<evidence type="ECO:0000256" key="4">
    <source>
        <dbReference type="ARBA" id="ARBA00023125"/>
    </source>
</evidence>
<dbReference type="InterPro" id="IPR014284">
    <property type="entry name" value="RNA_pol_sigma-70_dom"/>
</dbReference>
<dbReference type="Proteomes" id="UP000286268">
    <property type="component" value="Chromosome"/>
</dbReference>
<evidence type="ECO:0000313" key="8">
    <source>
        <dbReference type="EMBL" id="QAA35173.1"/>
    </source>
</evidence>
<dbReference type="GO" id="GO:0003677">
    <property type="term" value="F:DNA binding"/>
    <property type="evidence" value="ECO:0007669"/>
    <property type="project" value="UniProtKB-KW"/>
</dbReference>
<dbReference type="EMBL" id="CP025746">
    <property type="protein sequence ID" value="QAA35173.1"/>
    <property type="molecule type" value="Genomic_DNA"/>
</dbReference>
<dbReference type="OrthoDB" id="2678696at2"/>
<dbReference type="KEGG" id="cmah:C1I91_27955"/>
<accession>A0A3R5UBV1</accession>
<dbReference type="Gene3D" id="1.10.10.10">
    <property type="entry name" value="Winged helix-like DNA-binding domain superfamily/Winged helix DNA-binding domain"/>
    <property type="match status" value="1"/>
</dbReference>
<evidence type="ECO:0000256" key="3">
    <source>
        <dbReference type="ARBA" id="ARBA00023082"/>
    </source>
</evidence>
<dbReference type="NCBIfam" id="TIGR02937">
    <property type="entry name" value="sigma70-ECF"/>
    <property type="match status" value="1"/>
</dbReference>
<keyword evidence="3" id="KW-0731">Sigma factor</keyword>
<dbReference type="InterPro" id="IPR007627">
    <property type="entry name" value="RNA_pol_sigma70_r2"/>
</dbReference>
<evidence type="ECO:0000259" key="7">
    <source>
        <dbReference type="Pfam" id="PF08281"/>
    </source>
</evidence>
<dbReference type="InterPro" id="IPR039425">
    <property type="entry name" value="RNA_pol_sigma-70-like"/>
</dbReference>
<dbReference type="AlphaFoldDB" id="A0A3R5UBV1"/>
<dbReference type="InterPro" id="IPR036388">
    <property type="entry name" value="WH-like_DNA-bd_sf"/>
</dbReference>
<dbReference type="GO" id="GO:0016987">
    <property type="term" value="F:sigma factor activity"/>
    <property type="evidence" value="ECO:0007669"/>
    <property type="project" value="UniProtKB-KW"/>
</dbReference>
<evidence type="ECO:0000256" key="1">
    <source>
        <dbReference type="ARBA" id="ARBA00010641"/>
    </source>
</evidence>
<dbReference type="SUPFAM" id="SSF88946">
    <property type="entry name" value="Sigma2 domain of RNA polymerase sigma factors"/>
    <property type="match status" value="1"/>
</dbReference>
<keyword evidence="9" id="KW-1185">Reference proteome</keyword>
<evidence type="ECO:0000259" key="6">
    <source>
        <dbReference type="Pfam" id="PF04542"/>
    </source>
</evidence>
<dbReference type="Gene3D" id="1.10.1740.10">
    <property type="match status" value="1"/>
</dbReference>
<keyword evidence="5" id="KW-0804">Transcription</keyword>
<evidence type="ECO:0000313" key="9">
    <source>
        <dbReference type="Proteomes" id="UP000286268"/>
    </source>
</evidence>
<protein>
    <submittedName>
        <fullName evidence="8">RNA polymerase subunit sigma-70</fullName>
    </submittedName>
</protein>
<keyword evidence="2" id="KW-0805">Transcription regulation</keyword>
<name>A0A3R5UBV1_9CLOT</name>
<keyword evidence="4" id="KW-0238">DNA-binding</keyword>
<evidence type="ECO:0000256" key="2">
    <source>
        <dbReference type="ARBA" id="ARBA00023015"/>
    </source>
</evidence>